<sequence>MDNSAPIPVDYFISASIVIISGSALLFNMISIPFALKKPFKETVFGVFLLLKAVHCSICAFIFLYWSFPLSLDPYLFDFVPIWVRRALGILLITADGNATFFTFLVSINRFVVLWNLRQKKDERHVIAALIFSLCVVCAGVGTSAFIHLRGDELYPTYTNAWFDWGVGKETPVGIYKIYYFYAIRIVSLSLDMIAFVKLRLVIRRMRTAKHQNVSFDVYFFYLITAQHFAAFANTVFYTKFMYFPWMTTGISYALRYGMWQFCYLLDGLSCLMMSRSLRIRIKRVIGHMKGVQPNIVRVTRASKFFAS</sequence>
<accession>A0AA39M438</accession>
<keyword evidence="4" id="KW-1185">Reference proteome</keyword>
<evidence type="ECO:0000313" key="3">
    <source>
        <dbReference type="EMBL" id="KAK0420018.1"/>
    </source>
</evidence>
<dbReference type="Pfam" id="PF10328">
    <property type="entry name" value="7TM_GPCR_Srx"/>
    <property type="match status" value="1"/>
</dbReference>
<dbReference type="InterPro" id="IPR019430">
    <property type="entry name" value="7TM_GPCR_serpentine_rcpt_Srx"/>
</dbReference>
<evidence type="ECO:0000256" key="1">
    <source>
        <dbReference type="SAM" id="Phobius"/>
    </source>
</evidence>
<feature type="transmembrane region" description="Helical" evidence="1">
    <location>
        <begin position="218"/>
        <end position="237"/>
    </location>
</feature>
<keyword evidence="1" id="KW-0472">Membrane</keyword>
<protein>
    <recommendedName>
        <fullName evidence="2">7TM GPCR serpentine receptor class x (Srx) domain-containing protein</fullName>
    </recommendedName>
</protein>
<dbReference type="EMBL" id="JAUCMV010000002">
    <property type="protein sequence ID" value="KAK0420018.1"/>
    <property type="molecule type" value="Genomic_DNA"/>
</dbReference>
<dbReference type="AlphaFoldDB" id="A0AA39M438"/>
<keyword evidence="1" id="KW-1133">Transmembrane helix</keyword>
<evidence type="ECO:0000259" key="2">
    <source>
        <dbReference type="Pfam" id="PF10328"/>
    </source>
</evidence>
<feature type="transmembrane region" description="Helical" evidence="1">
    <location>
        <begin position="125"/>
        <end position="147"/>
    </location>
</feature>
<feature type="domain" description="7TM GPCR serpentine receptor class x (Srx)" evidence="2">
    <location>
        <begin position="25"/>
        <end position="273"/>
    </location>
</feature>
<feature type="transmembrane region" description="Helical" evidence="1">
    <location>
        <begin position="88"/>
        <end position="113"/>
    </location>
</feature>
<feature type="transmembrane region" description="Helical" evidence="1">
    <location>
        <begin position="178"/>
        <end position="197"/>
    </location>
</feature>
<evidence type="ECO:0000313" key="4">
    <source>
        <dbReference type="Proteomes" id="UP001175271"/>
    </source>
</evidence>
<name>A0AA39M438_9BILA</name>
<feature type="transmembrane region" description="Helical" evidence="1">
    <location>
        <begin position="12"/>
        <end position="36"/>
    </location>
</feature>
<keyword evidence="1" id="KW-0812">Transmembrane</keyword>
<feature type="transmembrane region" description="Helical" evidence="1">
    <location>
        <begin position="257"/>
        <end position="274"/>
    </location>
</feature>
<reference evidence="3" key="1">
    <citation type="submission" date="2023-06" db="EMBL/GenBank/DDBJ databases">
        <title>Genomic analysis of the entomopathogenic nematode Steinernema hermaphroditum.</title>
        <authorList>
            <person name="Schwarz E.M."/>
            <person name="Heppert J.K."/>
            <person name="Baniya A."/>
            <person name="Schwartz H.T."/>
            <person name="Tan C.-H."/>
            <person name="Antoshechkin I."/>
            <person name="Sternberg P.W."/>
            <person name="Goodrich-Blair H."/>
            <person name="Dillman A.R."/>
        </authorList>
    </citation>
    <scope>NUCLEOTIDE SEQUENCE</scope>
    <source>
        <strain evidence="3">PS9179</strain>
        <tissue evidence="3">Whole animal</tissue>
    </source>
</reference>
<feature type="transmembrane region" description="Helical" evidence="1">
    <location>
        <begin position="43"/>
        <end position="68"/>
    </location>
</feature>
<proteinExistence type="predicted"/>
<comment type="caution">
    <text evidence="3">The sequence shown here is derived from an EMBL/GenBank/DDBJ whole genome shotgun (WGS) entry which is preliminary data.</text>
</comment>
<gene>
    <name evidence="3" type="ORF">QR680_014464</name>
</gene>
<dbReference type="Proteomes" id="UP001175271">
    <property type="component" value="Unassembled WGS sequence"/>
</dbReference>
<organism evidence="3 4">
    <name type="scientific">Steinernema hermaphroditum</name>
    <dbReference type="NCBI Taxonomy" id="289476"/>
    <lineage>
        <taxon>Eukaryota</taxon>
        <taxon>Metazoa</taxon>
        <taxon>Ecdysozoa</taxon>
        <taxon>Nematoda</taxon>
        <taxon>Chromadorea</taxon>
        <taxon>Rhabditida</taxon>
        <taxon>Tylenchina</taxon>
        <taxon>Panagrolaimomorpha</taxon>
        <taxon>Strongyloidoidea</taxon>
        <taxon>Steinernematidae</taxon>
        <taxon>Steinernema</taxon>
    </lineage>
</organism>